<dbReference type="RefSeq" id="WP_094485610.1">
    <property type="nucleotide sequence ID" value="NZ_NOXX01000167.1"/>
</dbReference>
<dbReference type="SUPFAM" id="SSF117991">
    <property type="entry name" value="YbeD/HP0495-like"/>
    <property type="match status" value="1"/>
</dbReference>
<proteinExistence type="predicted"/>
<comment type="caution">
    <text evidence="1">The sequence shown here is derived from an EMBL/GenBank/DDBJ whole genome shotgun (WGS) entry which is preliminary data.</text>
</comment>
<accession>A0A255ZY84</accession>
<reference evidence="1 2" key="1">
    <citation type="submission" date="2017-07" db="EMBL/GenBank/DDBJ databases">
        <title>Flavobacterium cyanobacteriorum sp. nov., isolated from cyanobacterial aggregates in a eutrophic lake.</title>
        <authorList>
            <person name="Cai H."/>
        </authorList>
    </citation>
    <scope>NUCLEOTIDE SEQUENCE [LARGE SCALE GENOMIC DNA]</scope>
    <source>
        <strain evidence="1 2">TH167</strain>
    </source>
</reference>
<dbReference type="Gene3D" id="3.30.70.260">
    <property type="match status" value="1"/>
</dbReference>
<name>A0A255ZY84_9FLAO</name>
<evidence type="ECO:0008006" key="3">
    <source>
        <dbReference type="Google" id="ProtNLM"/>
    </source>
</evidence>
<dbReference type="Proteomes" id="UP000216035">
    <property type="component" value="Unassembled WGS sequence"/>
</dbReference>
<dbReference type="Pfam" id="PF04359">
    <property type="entry name" value="DUF493"/>
    <property type="match status" value="1"/>
</dbReference>
<gene>
    <name evidence="1" type="ORF">CHX27_04695</name>
</gene>
<dbReference type="InterPro" id="IPR027471">
    <property type="entry name" value="YbeD-like_sf"/>
</dbReference>
<keyword evidence="2" id="KW-1185">Reference proteome</keyword>
<protein>
    <recommendedName>
        <fullName evidence="3">DUF493 domain-containing protein</fullName>
    </recommendedName>
</protein>
<organism evidence="1 2">
    <name type="scientific">Flavobacterium aurantiibacter</name>
    <dbReference type="NCBI Taxonomy" id="2023067"/>
    <lineage>
        <taxon>Bacteria</taxon>
        <taxon>Pseudomonadati</taxon>
        <taxon>Bacteroidota</taxon>
        <taxon>Flavobacteriia</taxon>
        <taxon>Flavobacteriales</taxon>
        <taxon>Flavobacteriaceae</taxon>
        <taxon>Flavobacterium</taxon>
    </lineage>
</organism>
<evidence type="ECO:0000313" key="2">
    <source>
        <dbReference type="Proteomes" id="UP000216035"/>
    </source>
</evidence>
<sequence>MDSKTEEFYKRLKLELENGATYPLPYLFKFIVPTSNHNIARVESAFDLMGAVIQTNTSKTGKFTSVSVSVTMPSSQSIIDKYIEVSDIEGIVSL</sequence>
<dbReference type="OrthoDB" id="5616097at2"/>
<dbReference type="EMBL" id="NOXX01000167">
    <property type="protein sequence ID" value="OYQ46349.1"/>
    <property type="molecule type" value="Genomic_DNA"/>
</dbReference>
<evidence type="ECO:0000313" key="1">
    <source>
        <dbReference type="EMBL" id="OYQ46349.1"/>
    </source>
</evidence>
<dbReference type="InterPro" id="IPR007454">
    <property type="entry name" value="UPF0250_YbeD-like"/>
</dbReference>
<dbReference type="AlphaFoldDB" id="A0A255ZY84"/>